<comment type="caution">
    <text evidence="1">The sequence shown here is derived from an EMBL/GenBank/DDBJ whole genome shotgun (WGS) entry which is preliminary data.</text>
</comment>
<reference evidence="2" key="1">
    <citation type="journal article" date="2019" name="Int. J. Syst. Evol. Microbiol.">
        <title>The Global Catalogue of Microorganisms (GCM) 10K type strain sequencing project: providing services to taxonomists for standard genome sequencing and annotation.</title>
        <authorList>
            <consortium name="The Broad Institute Genomics Platform"/>
            <consortium name="The Broad Institute Genome Sequencing Center for Infectious Disease"/>
            <person name="Wu L."/>
            <person name="Ma J."/>
        </authorList>
    </citation>
    <scope>NUCLEOTIDE SEQUENCE [LARGE SCALE GENOMIC DNA]</scope>
    <source>
        <strain evidence="2">CGMCC 4.1622</strain>
    </source>
</reference>
<dbReference type="EMBL" id="JBHSOC010000155">
    <property type="protein sequence ID" value="MFC5647331.1"/>
    <property type="molecule type" value="Genomic_DNA"/>
</dbReference>
<proteinExistence type="predicted"/>
<keyword evidence="2" id="KW-1185">Reference proteome</keyword>
<gene>
    <name evidence="1" type="ORF">ACFPZF_39090</name>
</gene>
<organism evidence="1 2">
    <name type="scientific">Kitasatospora cinereorecta</name>
    <dbReference type="NCBI Taxonomy" id="285560"/>
    <lineage>
        <taxon>Bacteria</taxon>
        <taxon>Bacillati</taxon>
        <taxon>Actinomycetota</taxon>
        <taxon>Actinomycetes</taxon>
        <taxon>Kitasatosporales</taxon>
        <taxon>Streptomycetaceae</taxon>
        <taxon>Kitasatospora</taxon>
    </lineage>
</organism>
<protein>
    <submittedName>
        <fullName evidence="1">DUF1877 family protein</fullName>
    </submittedName>
</protein>
<name>A0ABW0VNL5_9ACTN</name>
<accession>A0ABW0VNL5</accession>
<dbReference type="Proteomes" id="UP001596066">
    <property type="component" value="Unassembled WGS sequence"/>
</dbReference>
<dbReference type="InterPro" id="IPR035944">
    <property type="entry name" value="YfbM-like_sf"/>
</dbReference>
<dbReference type="InterPro" id="IPR015068">
    <property type="entry name" value="DUF1877"/>
</dbReference>
<dbReference type="Gene3D" id="3.40.1760.10">
    <property type="entry name" value="YfbM-like super family"/>
    <property type="match status" value="1"/>
</dbReference>
<dbReference type="RefSeq" id="WP_346148948.1">
    <property type="nucleotide sequence ID" value="NZ_BAAAUA010000059.1"/>
</dbReference>
<evidence type="ECO:0000313" key="1">
    <source>
        <dbReference type="EMBL" id="MFC5647331.1"/>
    </source>
</evidence>
<sequence>MSLGVHFAIDAKTADRLLAADDDDEVAALVEEVEEEVIGVDHCDTDKAWDACRRFVKTDPQAISES</sequence>
<evidence type="ECO:0000313" key="2">
    <source>
        <dbReference type="Proteomes" id="UP001596066"/>
    </source>
</evidence>
<dbReference type="Pfam" id="PF08974">
    <property type="entry name" value="DUF1877"/>
    <property type="match status" value="1"/>
</dbReference>